<comment type="subcellular location">
    <subcellularLocation>
        <location evidence="6">Cytoplasm</location>
    </subcellularLocation>
    <subcellularLocation>
        <location evidence="6">Nucleus</location>
    </subcellularLocation>
</comment>
<evidence type="ECO:0000256" key="2">
    <source>
        <dbReference type="ARBA" id="ARBA00022605"/>
    </source>
</evidence>
<dbReference type="Gene3D" id="3.40.50.10470">
    <property type="entry name" value="Translation initiation factor eif-2b, domain 2"/>
    <property type="match status" value="1"/>
</dbReference>
<gene>
    <name evidence="6" type="primary">MRI1</name>
    <name evidence="7" type="ORF">T310_4289</name>
</gene>
<evidence type="ECO:0000313" key="7">
    <source>
        <dbReference type="EMBL" id="KKA21682.1"/>
    </source>
</evidence>
<keyword evidence="4 6" id="KW-0413">Isomerase</keyword>
<dbReference type="HAMAP" id="MF_01678">
    <property type="entry name" value="Salvage_MtnA"/>
    <property type="match status" value="1"/>
</dbReference>
<comment type="pathway">
    <text evidence="6">Amino-acid biosynthesis; L-methionine biosynthesis via salvage pathway; L-methionine from S-methyl-5-thio-alpha-D-ribose 1-phosphate: step 1/6.</text>
</comment>
<keyword evidence="8" id="KW-1185">Reference proteome</keyword>
<dbReference type="PANTHER" id="PTHR43475">
    <property type="entry name" value="METHYLTHIORIBOSE-1-PHOSPHATE ISOMERASE"/>
    <property type="match status" value="1"/>
</dbReference>
<keyword evidence="1 6" id="KW-0963">Cytoplasm</keyword>
<dbReference type="GeneID" id="25316637"/>
<dbReference type="PANTHER" id="PTHR43475:SF1">
    <property type="entry name" value="METHYLTHIORIBOSE-1-PHOSPHATE ISOMERASE"/>
    <property type="match status" value="1"/>
</dbReference>
<name>A0A0F4YTT5_RASE3</name>
<evidence type="ECO:0000256" key="3">
    <source>
        <dbReference type="ARBA" id="ARBA00023167"/>
    </source>
</evidence>
<keyword evidence="2 6" id="KW-0028">Amino-acid biosynthesis</keyword>
<sequence length="384" mass="41535">MALQAIKYDGTSLSVLDQLQLPHLVKYVPIRTVQEGWQAIREMRVRGAPAIAIVAILSLAVELRTLLTEGKLSPVADEVRTFITEKLRYLVTSRPTAVNLGDAARKFERLIAVHAKEKDSTGHSLAIAFLKEAEQMLTNDLNDNRNIGAYGAKWIVEKALLQGRKTVNVLTHCNTGSLATSGYGTALGVIRSLHSSHYLGRAYCTETRPYNQGARLTAFELVHDNIPSTLITDSMAAALLASKNSEIFAIVVGADRVAANGDTANKIGTYGLAVLAKHHGVKFLVAAPRTTIDRETKSGEDIVIEERPASEVTNIKGPLEEDVTGPLRMETIRIAAPGIDVWNPAFDVTPAALIDAIITEVGVVERGSDGYFHFDAVFDGSPNS</sequence>
<dbReference type="InterPro" id="IPR037171">
    <property type="entry name" value="NagB/RpiA_transferase-like"/>
</dbReference>
<dbReference type="InterPro" id="IPR027363">
    <property type="entry name" value="M1Pi_N"/>
</dbReference>
<dbReference type="Gene3D" id="1.20.120.420">
    <property type="entry name" value="translation initiation factor eif-2b, domain 1"/>
    <property type="match status" value="1"/>
</dbReference>
<dbReference type="GO" id="GO:0019509">
    <property type="term" value="P:L-methionine salvage from methylthioadenosine"/>
    <property type="evidence" value="ECO:0007669"/>
    <property type="project" value="UniProtKB-UniRule"/>
</dbReference>
<accession>A0A0F4YTT5</accession>
<dbReference type="NCBIfam" id="NF004326">
    <property type="entry name" value="PRK05720.1"/>
    <property type="match status" value="1"/>
</dbReference>
<dbReference type="OrthoDB" id="2461at2759"/>
<dbReference type="GO" id="GO:0005737">
    <property type="term" value="C:cytoplasm"/>
    <property type="evidence" value="ECO:0007669"/>
    <property type="project" value="UniProtKB-SubCell"/>
</dbReference>
<dbReference type="UniPathway" id="UPA00904">
    <property type="reaction ID" value="UER00874"/>
</dbReference>
<comment type="catalytic activity">
    <reaction evidence="6">
        <text>5-(methylsulfanyl)-alpha-D-ribose 1-phosphate = 5-(methylsulfanyl)-D-ribulose 1-phosphate</text>
        <dbReference type="Rhea" id="RHEA:19989"/>
        <dbReference type="ChEBI" id="CHEBI:58533"/>
        <dbReference type="ChEBI" id="CHEBI:58548"/>
        <dbReference type="EC" id="5.3.1.23"/>
    </reaction>
</comment>
<dbReference type="SUPFAM" id="SSF100950">
    <property type="entry name" value="NagB/RpiA/CoA transferase-like"/>
    <property type="match status" value="1"/>
</dbReference>
<dbReference type="InterPro" id="IPR005251">
    <property type="entry name" value="IF-M1Pi"/>
</dbReference>
<keyword evidence="5 6" id="KW-0539">Nucleus</keyword>
<dbReference type="FunFam" id="3.40.50.10470:FF:000003">
    <property type="entry name" value="Methylthioribose-1-phosphate isomerase"/>
    <property type="match status" value="1"/>
</dbReference>
<dbReference type="EC" id="5.3.1.23" evidence="6"/>
<dbReference type="RefSeq" id="XP_013328294.1">
    <property type="nucleotide sequence ID" value="XM_013472840.1"/>
</dbReference>
<dbReference type="InterPro" id="IPR042529">
    <property type="entry name" value="IF_2B-like_C"/>
</dbReference>
<evidence type="ECO:0000313" key="8">
    <source>
        <dbReference type="Proteomes" id="UP000053958"/>
    </source>
</evidence>
<dbReference type="NCBIfam" id="TIGR00524">
    <property type="entry name" value="eIF-2B_rel"/>
    <property type="match status" value="1"/>
</dbReference>
<evidence type="ECO:0000256" key="1">
    <source>
        <dbReference type="ARBA" id="ARBA00022490"/>
    </source>
</evidence>
<feature type="active site" description="Proton donor" evidence="6">
    <location>
        <position position="255"/>
    </location>
</feature>
<dbReference type="Pfam" id="PF01008">
    <property type="entry name" value="IF-2B"/>
    <property type="match status" value="1"/>
</dbReference>
<dbReference type="InterPro" id="IPR000649">
    <property type="entry name" value="IF-2B-related"/>
</dbReference>
<keyword evidence="3 6" id="KW-0486">Methionine biosynthesis</keyword>
<comment type="similarity">
    <text evidence="6">Belongs to the eIF-2B alpha/beta/delta subunits family. MtnA subfamily.</text>
</comment>
<organism evidence="7 8">
    <name type="scientific">Rasamsonia emersonii (strain ATCC 16479 / CBS 393.64 / IMI 116815)</name>
    <dbReference type="NCBI Taxonomy" id="1408163"/>
    <lineage>
        <taxon>Eukaryota</taxon>
        <taxon>Fungi</taxon>
        <taxon>Dikarya</taxon>
        <taxon>Ascomycota</taxon>
        <taxon>Pezizomycotina</taxon>
        <taxon>Eurotiomycetes</taxon>
        <taxon>Eurotiomycetidae</taxon>
        <taxon>Eurotiales</taxon>
        <taxon>Trichocomaceae</taxon>
        <taxon>Rasamsonia</taxon>
    </lineage>
</organism>
<comment type="caution">
    <text evidence="7">The sequence shown here is derived from an EMBL/GenBank/DDBJ whole genome shotgun (WGS) entry which is preliminary data.</text>
</comment>
<dbReference type="STRING" id="1408163.A0A0F4YTT5"/>
<dbReference type="FunFam" id="1.20.120.420:FF:000003">
    <property type="entry name" value="Methylthioribose-1-phosphate isomerase"/>
    <property type="match status" value="1"/>
</dbReference>
<reference evidence="7 8" key="1">
    <citation type="submission" date="2015-04" db="EMBL/GenBank/DDBJ databases">
        <authorList>
            <person name="Heijne W.H."/>
            <person name="Fedorova N.D."/>
            <person name="Nierman W.C."/>
            <person name="Vollebregt A.W."/>
            <person name="Zhao Z."/>
            <person name="Wu L."/>
            <person name="Kumar M."/>
            <person name="Stam H."/>
            <person name="van den Berg M.A."/>
            <person name="Pel H.J."/>
        </authorList>
    </citation>
    <scope>NUCLEOTIDE SEQUENCE [LARGE SCALE GENOMIC DNA]</scope>
    <source>
        <strain evidence="7 8">CBS 393.64</strain>
    </source>
</reference>
<feature type="site" description="Transition state stabilizer" evidence="6">
    <location>
        <position position="173"/>
    </location>
</feature>
<dbReference type="AlphaFoldDB" id="A0A0F4YTT5"/>
<evidence type="ECO:0000256" key="5">
    <source>
        <dbReference type="ARBA" id="ARBA00023242"/>
    </source>
</evidence>
<dbReference type="Proteomes" id="UP000053958">
    <property type="component" value="Unassembled WGS sequence"/>
</dbReference>
<evidence type="ECO:0000256" key="4">
    <source>
        <dbReference type="ARBA" id="ARBA00023235"/>
    </source>
</evidence>
<dbReference type="NCBIfam" id="TIGR00512">
    <property type="entry name" value="salvage_mtnA"/>
    <property type="match status" value="1"/>
</dbReference>
<evidence type="ECO:0000256" key="6">
    <source>
        <dbReference type="HAMAP-Rule" id="MF_03119"/>
    </source>
</evidence>
<comment type="function">
    <text evidence="6">Catalyzes the interconversion of methylthioribose-1-phosphate (MTR-1-P) into methylthioribulose-1-phosphate (MTRu-1-P).</text>
</comment>
<dbReference type="GO" id="GO:0005634">
    <property type="term" value="C:nucleus"/>
    <property type="evidence" value="ECO:0007669"/>
    <property type="project" value="UniProtKB-SubCell"/>
</dbReference>
<dbReference type="InterPro" id="IPR011559">
    <property type="entry name" value="Initiation_fac_2B_a/b/d"/>
</dbReference>
<protein>
    <recommendedName>
        <fullName evidence="6">Methylthioribose-1-phosphate isomerase</fullName>
        <shortName evidence="6">M1Pi</shortName>
        <shortName evidence="6">MTR-1-P isomerase</shortName>
        <ecNumber evidence="6">5.3.1.23</ecNumber>
    </recommendedName>
    <alternativeName>
        <fullName evidence="6">S-methyl-5-thioribose-1-phosphate isomerase</fullName>
    </alternativeName>
    <alternativeName>
        <fullName evidence="6">Translation initiation factor eIF-2B subunit alpha/beta/delta-like protein</fullName>
    </alternativeName>
</protein>
<dbReference type="EMBL" id="LASV01000173">
    <property type="protein sequence ID" value="KKA21682.1"/>
    <property type="molecule type" value="Genomic_DNA"/>
</dbReference>
<proteinExistence type="inferred from homology"/>
<dbReference type="GO" id="GO:0046523">
    <property type="term" value="F:S-methyl-5-thioribose-1-phosphate isomerase activity"/>
    <property type="evidence" value="ECO:0007669"/>
    <property type="project" value="UniProtKB-UniRule"/>
</dbReference>